<dbReference type="SMART" id="SM00387">
    <property type="entry name" value="HATPase_c"/>
    <property type="match status" value="1"/>
</dbReference>
<dbReference type="InterPro" id="IPR050351">
    <property type="entry name" value="BphY/WalK/GraS-like"/>
</dbReference>
<protein>
    <recommendedName>
        <fullName evidence="3">histidine kinase</fullName>
        <ecNumber evidence="3">2.7.13.3</ecNumber>
    </recommendedName>
</protein>
<gene>
    <name evidence="8" type="ORF">H9868_02255</name>
</gene>
<evidence type="ECO:0000256" key="2">
    <source>
        <dbReference type="ARBA" id="ARBA00004370"/>
    </source>
</evidence>
<name>A0A9D1UN03_9FIRM</name>
<reference evidence="8" key="1">
    <citation type="journal article" date="2021" name="PeerJ">
        <title>Extensive microbial diversity within the chicken gut microbiome revealed by metagenomics and culture.</title>
        <authorList>
            <person name="Gilroy R."/>
            <person name="Ravi A."/>
            <person name="Getino M."/>
            <person name="Pursley I."/>
            <person name="Horton D.L."/>
            <person name="Alikhan N.F."/>
            <person name="Baker D."/>
            <person name="Gharbi K."/>
            <person name="Hall N."/>
            <person name="Watson M."/>
            <person name="Adriaenssens E.M."/>
            <person name="Foster-Nyarko E."/>
            <person name="Jarju S."/>
            <person name="Secka A."/>
            <person name="Antonio M."/>
            <person name="Oren A."/>
            <person name="Chaudhuri R.R."/>
            <person name="La Ragione R."/>
            <person name="Hildebrand F."/>
            <person name="Pallen M.J."/>
        </authorList>
    </citation>
    <scope>NUCLEOTIDE SEQUENCE</scope>
    <source>
        <strain evidence="8">ChiGjej6B6-1540</strain>
    </source>
</reference>
<dbReference type="InterPro" id="IPR005467">
    <property type="entry name" value="His_kinase_dom"/>
</dbReference>
<keyword evidence="6" id="KW-0902">Two-component regulatory system</keyword>
<evidence type="ECO:0000256" key="1">
    <source>
        <dbReference type="ARBA" id="ARBA00000085"/>
    </source>
</evidence>
<dbReference type="PROSITE" id="PS50109">
    <property type="entry name" value="HIS_KIN"/>
    <property type="match status" value="1"/>
</dbReference>
<evidence type="ECO:0000256" key="5">
    <source>
        <dbReference type="ARBA" id="ARBA00022777"/>
    </source>
</evidence>
<dbReference type="Proteomes" id="UP000824192">
    <property type="component" value="Unassembled WGS sequence"/>
</dbReference>
<dbReference type="GO" id="GO:0004673">
    <property type="term" value="F:protein histidine kinase activity"/>
    <property type="evidence" value="ECO:0007669"/>
    <property type="project" value="UniProtKB-EC"/>
</dbReference>
<evidence type="ECO:0000313" key="8">
    <source>
        <dbReference type="EMBL" id="HIW93343.1"/>
    </source>
</evidence>
<dbReference type="AlphaFoldDB" id="A0A9D1UN03"/>
<comment type="catalytic activity">
    <reaction evidence="1">
        <text>ATP + protein L-histidine = ADP + protein N-phospho-L-histidine.</text>
        <dbReference type="EC" id="2.7.13.3"/>
    </reaction>
</comment>
<comment type="subcellular location">
    <subcellularLocation>
        <location evidence="2">Membrane</location>
    </subcellularLocation>
</comment>
<evidence type="ECO:0000256" key="6">
    <source>
        <dbReference type="ARBA" id="ARBA00023012"/>
    </source>
</evidence>
<evidence type="ECO:0000256" key="4">
    <source>
        <dbReference type="ARBA" id="ARBA00022679"/>
    </source>
</evidence>
<dbReference type="InterPro" id="IPR003594">
    <property type="entry name" value="HATPase_dom"/>
</dbReference>
<dbReference type="GO" id="GO:0030295">
    <property type="term" value="F:protein kinase activator activity"/>
    <property type="evidence" value="ECO:0007669"/>
    <property type="project" value="TreeGrafter"/>
</dbReference>
<reference evidence="8" key="2">
    <citation type="submission" date="2021-04" db="EMBL/GenBank/DDBJ databases">
        <authorList>
            <person name="Gilroy R."/>
        </authorList>
    </citation>
    <scope>NUCLEOTIDE SEQUENCE</scope>
    <source>
        <strain evidence="8">ChiGjej6B6-1540</strain>
    </source>
</reference>
<dbReference type="InterPro" id="IPR036890">
    <property type="entry name" value="HATPase_C_sf"/>
</dbReference>
<organism evidence="8 9">
    <name type="scientific">Candidatus Flavonifractor merdipullorum</name>
    <dbReference type="NCBI Taxonomy" id="2838590"/>
    <lineage>
        <taxon>Bacteria</taxon>
        <taxon>Bacillati</taxon>
        <taxon>Bacillota</taxon>
        <taxon>Clostridia</taxon>
        <taxon>Eubacteriales</taxon>
        <taxon>Oscillospiraceae</taxon>
        <taxon>Flavonifractor</taxon>
    </lineage>
</organism>
<keyword evidence="4" id="KW-0808">Transferase</keyword>
<dbReference type="SUPFAM" id="SSF55874">
    <property type="entry name" value="ATPase domain of HSP90 chaperone/DNA topoisomerase II/histidine kinase"/>
    <property type="match status" value="1"/>
</dbReference>
<dbReference type="EC" id="2.7.13.3" evidence="3"/>
<comment type="caution">
    <text evidence="8">The sequence shown here is derived from an EMBL/GenBank/DDBJ whole genome shotgun (WGS) entry which is preliminary data.</text>
</comment>
<keyword evidence="5 8" id="KW-0418">Kinase</keyword>
<evidence type="ECO:0000313" key="9">
    <source>
        <dbReference type="Proteomes" id="UP000824192"/>
    </source>
</evidence>
<evidence type="ECO:0000259" key="7">
    <source>
        <dbReference type="PROSITE" id="PS50109"/>
    </source>
</evidence>
<dbReference type="EMBL" id="DXGA01000047">
    <property type="protein sequence ID" value="HIW93343.1"/>
    <property type="molecule type" value="Genomic_DNA"/>
</dbReference>
<sequence length="258" mass="28878">MDAKDWVPDLLDELREQMGNLSAALQLLTPAIREQENRKYDQYLAIATQSLYRMLRLMRSADFADQMERGEEPMFRPAPVDLGHLCDELSKEVESIYSQLGGTFHYEWEGKSPILMADPHLLRRMLLLLLDSALRAAGPHGRAALRLTYDGGRATLTVWDSGLLEEQGEDPMARRPGDLGLGLKIAREIVRLHGGSLVVERRREPGGRVVVSLPVKPVKLGELHAPTMGYDPNGGFSPVLLELSDLLPLTFFLPQNEE</sequence>
<dbReference type="GO" id="GO:0000156">
    <property type="term" value="F:phosphorelay response regulator activity"/>
    <property type="evidence" value="ECO:0007669"/>
    <property type="project" value="TreeGrafter"/>
</dbReference>
<dbReference type="CDD" id="cd00075">
    <property type="entry name" value="HATPase"/>
    <property type="match status" value="1"/>
</dbReference>
<evidence type="ECO:0000256" key="3">
    <source>
        <dbReference type="ARBA" id="ARBA00012438"/>
    </source>
</evidence>
<dbReference type="GO" id="GO:0007234">
    <property type="term" value="P:osmosensory signaling via phosphorelay pathway"/>
    <property type="evidence" value="ECO:0007669"/>
    <property type="project" value="TreeGrafter"/>
</dbReference>
<proteinExistence type="predicted"/>
<dbReference type="PANTHER" id="PTHR42878">
    <property type="entry name" value="TWO-COMPONENT HISTIDINE KINASE"/>
    <property type="match status" value="1"/>
</dbReference>
<accession>A0A9D1UN03</accession>
<dbReference type="Pfam" id="PF02518">
    <property type="entry name" value="HATPase_c"/>
    <property type="match status" value="1"/>
</dbReference>
<dbReference type="Gene3D" id="3.30.565.10">
    <property type="entry name" value="Histidine kinase-like ATPase, C-terminal domain"/>
    <property type="match status" value="1"/>
</dbReference>
<dbReference type="PANTHER" id="PTHR42878:SF14">
    <property type="entry name" value="OSMOLARITY TWO-COMPONENT SYSTEM PROTEIN SSK1"/>
    <property type="match status" value="1"/>
</dbReference>
<feature type="domain" description="Histidine kinase" evidence="7">
    <location>
        <begin position="9"/>
        <end position="217"/>
    </location>
</feature>